<keyword evidence="1" id="KW-0732">Signal</keyword>
<proteinExistence type="predicted"/>
<feature type="chain" id="PRO_5012274236" evidence="1">
    <location>
        <begin position="35"/>
        <end position="358"/>
    </location>
</feature>
<evidence type="ECO:0000313" key="3">
    <source>
        <dbReference type="Proteomes" id="UP000189796"/>
    </source>
</evidence>
<evidence type="ECO:0000313" key="2">
    <source>
        <dbReference type="EMBL" id="SHH94644.1"/>
    </source>
</evidence>
<dbReference type="OrthoDB" id="7374752at2"/>
<evidence type="ECO:0000256" key="1">
    <source>
        <dbReference type="SAM" id="SignalP"/>
    </source>
</evidence>
<dbReference type="NCBIfam" id="TIGR02276">
    <property type="entry name" value="beta_rpt_yvtn"/>
    <property type="match status" value="1"/>
</dbReference>
<dbReference type="RefSeq" id="WP_079605295.1">
    <property type="nucleotide sequence ID" value="NZ_LT670817.1"/>
</dbReference>
<dbReference type="SUPFAM" id="SSF51004">
    <property type="entry name" value="C-terminal (heme d1) domain of cytochrome cd1-nitrite reductase"/>
    <property type="match status" value="1"/>
</dbReference>
<gene>
    <name evidence="2" type="ORF">SAMN05443248_7009</name>
</gene>
<dbReference type="PANTHER" id="PTHR47197">
    <property type="entry name" value="PROTEIN NIRF"/>
    <property type="match status" value="1"/>
</dbReference>
<name>A0A1M5X568_9BRAD</name>
<reference evidence="2 3" key="1">
    <citation type="submission" date="2016-11" db="EMBL/GenBank/DDBJ databases">
        <authorList>
            <person name="Jaros S."/>
            <person name="Januszkiewicz K."/>
            <person name="Wedrychowicz H."/>
        </authorList>
    </citation>
    <scope>NUCLEOTIDE SEQUENCE [LARGE SCALE GENOMIC DNA]</scope>
    <source>
        <strain evidence="2 3">GAS138</strain>
    </source>
</reference>
<protein>
    <submittedName>
        <fullName evidence="2">40-residue YVTN family beta-propeller repeat-containing protein</fullName>
    </submittedName>
</protein>
<dbReference type="PANTHER" id="PTHR47197:SF3">
    <property type="entry name" value="DIHYDRO-HEME D1 DEHYDROGENASE"/>
    <property type="match status" value="1"/>
</dbReference>
<dbReference type="InterPro" id="IPR015943">
    <property type="entry name" value="WD40/YVTN_repeat-like_dom_sf"/>
</dbReference>
<accession>A0A1M5X568</accession>
<organism evidence="2 3">
    <name type="scientific">Bradyrhizobium erythrophlei</name>
    <dbReference type="NCBI Taxonomy" id="1437360"/>
    <lineage>
        <taxon>Bacteria</taxon>
        <taxon>Pseudomonadati</taxon>
        <taxon>Pseudomonadota</taxon>
        <taxon>Alphaproteobacteria</taxon>
        <taxon>Hyphomicrobiales</taxon>
        <taxon>Nitrobacteraceae</taxon>
        <taxon>Bradyrhizobium</taxon>
    </lineage>
</organism>
<dbReference type="InterPro" id="IPR051200">
    <property type="entry name" value="Host-pathogen_enzymatic-act"/>
</dbReference>
<dbReference type="AlphaFoldDB" id="A0A1M5X568"/>
<feature type="signal peptide" evidence="1">
    <location>
        <begin position="1"/>
        <end position="34"/>
    </location>
</feature>
<dbReference type="Gene3D" id="2.130.10.10">
    <property type="entry name" value="YVTN repeat-like/Quinoprotein amine dehydrogenase"/>
    <property type="match status" value="2"/>
</dbReference>
<dbReference type="InterPro" id="IPR011964">
    <property type="entry name" value="YVTN_b-propeller_repeat"/>
</dbReference>
<dbReference type="InterPro" id="IPR011048">
    <property type="entry name" value="Haem_d1_sf"/>
</dbReference>
<dbReference type="Proteomes" id="UP000189796">
    <property type="component" value="Chromosome I"/>
</dbReference>
<dbReference type="EMBL" id="LT670817">
    <property type="protein sequence ID" value="SHH94644.1"/>
    <property type="molecule type" value="Genomic_DNA"/>
</dbReference>
<sequence>MLNGLIKKILQLGYNVLGAAGMLFAFCSSPPVYANPASPAYRVTRTVALGGGERWDFVVFDPSGKRVYVAHGDHVTVVNETTGEVVGQIGPFPGGTHGIAVSTKTNQGYTDDGKAGTAAAFDLKSLKPLKQIKAAPDADAIVYEPVTGHIYVINGDSGSLTVIDPETNTTVSTIDVGAGLEPGVADGKGTLFVNGAANNEIVKIDARTNKVEAHWPMPACKTPHGLAMDPETRRLFATCANNVMVVVDAESGANVATLPIGSSTDGAAFDPIRKLIFSSNGDGTLSVVQEKDAQTFVLSDAIKTSPGARTMAIDPETGRLFLVAADVEKIDLPTKAGGRPHVTYVPNSLKLLYLDPVK</sequence>